<dbReference type="AlphaFoldDB" id="A0A4Z2GQE6"/>
<feature type="region of interest" description="Disordered" evidence="1">
    <location>
        <begin position="1"/>
        <end position="79"/>
    </location>
</feature>
<feature type="compositionally biased region" description="Acidic residues" evidence="1">
    <location>
        <begin position="59"/>
        <end position="68"/>
    </location>
</feature>
<dbReference type="Proteomes" id="UP000314294">
    <property type="component" value="Unassembled WGS sequence"/>
</dbReference>
<dbReference type="EMBL" id="SRLO01000469">
    <property type="protein sequence ID" value="TNN54993.1"/>
    <property type="molecule type" value="Genomic_DNA"/>
</dbReference>
<keyword evidence="3" id="KW-1185">Reference proteome</keyword>
<evidence type="ECO:0000256" key="1">
    <source>
        <dbReference type="SAM" id="MobiDB-lite"/>
    </source>
</evidence>
<protein>
    <submittedName>
        <fullName evidence="2">Uncharacterized protein</fullName>
    </submittedName>
</protein>
<feature type="compositionally biased region" description="Basic and acidic residues" evidence="1">
    <location>
        <begin position="34"/>
        <end position="58"/>
    </location>
</feature>
<name>A0A4Z2GQE6_9TELE</name>
<evidence type="ECO:0000313" key="3">
    <source>
        <dbReference type="Proteomes" id="UP000314294"/>
    </source>
</evidence>
<comment type="caution">
    <text evidence="2">The sequence shown here is derived from an EMBL/GenBank/DDBJ whole genome shotgun (WGS) entry which is preliminary data.</text>
</comment>
<evidence type="ECO:0000313" key="2">
    <source>
        <dbReference type="EMBL" id="TNN54993.1"/>
    </source>
</evidence>
<proteinExistence type="predicted"/>
<feature type="compositionally biased region" description="Basic and acidic residues" evidence="1">
    <location>
        <begin position="69"/>
        <end position="79"/>
    </location>
</feature>
<sequence>MSSDIPAKPARRQDGRVPLTDSVLHPLGFVLPPHADEVDGDPRRDDAEADGALHRGLPDGDDDEEEAGEHEAHRQQNIHLNRDGGRLVSVLRRSDHVLEAVETGRELEVARIYRVTGERRPVTQRDELRSHIIPTIAKAMQSQLKKLKKLMTEKMSLEKA</sequence>
<organism evidence="2 3">
    <name type="scientific">Liparis tanakae</name>
    <name type="common">Tanaka's snailfish</name>
    <dbReference type="NCBI Taxonomy" id="230148"/>
    <lineage>
        <taxon>Eukaryota</taxon>
        <taxon>Metazoa</taxon>
        <taxon>Chordata</taxon>
        <taxon>Craniata</taxon>
        <taxon>Vertebrata</taxon>
        <taxon>Euteleostomi</taxon>
        <taxon>Actinopterygii</taxon>
        <taxon>Neopterygii</taxon>
        <taxon>Teleostei</taxon>
        <taxon>Neoteleostei</taxon>
        <taxon>Acanthomorphata</taxon>
        <taxon>Eupercaria</taxon>
        <taxon>Perciformes</taxon>
        <taxon>Cottioidei</taxon>
        <taxon>Cottales</taxon>
        <taxon>Liparidae</taxon>
        <taxon>Liparis</taxon>
    </lineage>
</organism>
<gene>
    <name evidence="2" type="ORF">EYF80_034780</name>
</gene>
<reference evidence="2 3" key="1">
    <citation type="submission" date="2019-03" db="EMBL/GenBank/DDBJ databases">
        <title>First draft genome of Liparis tanakae, snailfish: a comprehensive survey of snailfish specific genes.</title>
        <authorList>
            <person name="Kim W."/>
            <person name="Song I."/>
            <person name="Jeong J.-H."/>
            <person name="Kim D."/>
            <person name="Kim S."/>
            <person name="Ryu S."/>
            <person name="Song J.Y."/>
            <person name="Lee S.K."/>
        </authorList>
    </citation>
    <scope>NUCLEOTIDE SEQUENCE [LARGE SCALE GENOMIC DNA]</scope>
    <source>
        <tissue evidence="2">Muscle</tissue>
    </source>
</reference>
<accession>A0A4Z2GQE6</accession>